<dbReference type="PANTHER" id="PTHR43214">
    <property type="entry name" value="TWO-COMPONENT RESPONSE REGULATOR"/>
    <property type="match status" value="1"/>
</dbReference>
<evidence type="ECO:0000259" key="4">
    <source>
        <dbReference type="PROSITE" id="PS50110"/>
    </source>
</evidence>
<evidence type="ECO:0000256" key="1">
    <source>
        <dbReference type="ARBA" id="ARBA00023125"/>
    </source>
</evidence>
<dbReference type="InterPro" id="IPR039420">
    <property type="entry name" value="WalR-like"/>
</dbReference>
<comment type="caution">
    <text evidence="2">Lacks conserved residue(s) required for the propagation of feature annotation.</text>
</comment>
<dbReference type="CDD" id="cd06170">
    <property type="entry name" value="LuxR_C_like"/>
    <property type="match status" value="1"/>
</dbReference>
<dbReference type="InterPro" id="IPR000792">
    <property type="entry name" value="Tscrpt_reg_LuxR_C"/>
</dbReference>
<dbReference type="Pfam" id="PF00072">
    <property type="entry name" value="Response_reg"/>
    <property type="match status" value="1"/>
</dbReference>
<evidence type="ECO:0000313" key="5">
    <source>
        <dbReference type="EMBL" id="MEI6002117.1"/>
    </source>
</evidence>
<dbReference type="Gene3D" id="3.40.50.2300">
    <property type="match status" value="1"/>
</dbReference>
<keyword evidence="1" id="KW-0238">DNA-binding</keyword>
<evidence type="ECO:0000259" key="3">
    <source>
        <dbReference type="PROSITE" id="PS50043"/>
    </source>
</evidence>
<dbReference type="InterPro" id="IPR016032">
    <property type="entry name" value="Sig_transdc_resp-reg_C-effctor"/>
</dbReference>
<feature type="domain" description="Response regulatory" evidence="4">
    <location>
        <begin position="1"/>
        <end position="70"/>
    </location>
</feature>
<reference evidence="5 6" key="1">
    <citation type="journal article" date="2022" name="Arch. Microbiol.">
        <title>Paraburkholderia bengalensis sp. nov. isolated from roots of Oryza sativa, IR64.</title>
        <authorList>
            <person name="Nag P."/>
            <person name="Mondal N."/>
            <person name="Sarkar J."/>
            <person name="Das S."/>
        </authorList>
    </citation>
    <scope>NUCLEOTIDE SEQUENCE [LARGE SCALE GENOMIC DNA]</scope>
    <source>
        <strain evidence="5 6">IR64_4_BI</strain>
    </source>
</reference>
<accession>A0ABU8J2E3</accession>
<sequence length="174" mass="18474">MLTLGLAMQGVSGTHLIREIRQTGQMSRIVVVTRSSKANVARLCFAAGASGFVVKTSSAHELLAAVRKVASGGIYVNLEAADEPMLDAVAEGSLPHERLTPTEVHIFLRIACGQTVSEIARTLGISPKTASTHRTNIIGKMGLHSDVDLVRYAVVYKLVPDDDPEQRAAAGRGS</sequence>
<dbReference type="Gene3D" id="1.10.10.10">
    <property type="entry name" value="Winged helix-like DNA-binding domain superfamily/Winged helix DNA-binding domain"/>
    <property type="match status" value="1"/>
</dbReference>
<comment type="caution">
    <text evidence="5">The sequence shown here is derived from an EMBL/GenBank/DDBJ whole genome shotgun (WGS) entry which is preliminary data.</text>
</comment>
<dbReference type="SMART" id="SM00421">
    <property type="entry name" value="HTH_LUXR"/>
    <property type="match status" value="1"/>
</dbReference>
<keyword evidence="6" id="KW-1185">Reference proteome</keyword>
<dbReference type="PROSITE" id="PS50110">
    <property type="entry name" value="RESPONSE_REGULATORY"/>
    <property type="match status" value="1"/>
</dbReference>
<dbReference type="PANTHER" id="PTHR43214:SF43">
    <property type="entry name" value="TWO-COMPONENT RESPONSE REGULATOR"/>
    <property type="match status" value="1"/>
</dbReference>
<organism evidence="5 6">
    <name type="scientific">Paraburkholderia bengalensis</name>
    <dbReference type="NCBI Taxonomy" id="2747562"/>
    <lineage>
        <taxon>Bacteria</taxon>
        <taxon>Pseudomonadati</taxon>
        <taxon>Pseudomonadota</taxon>
        <taxon>Betaproteobacteria</taxon>
        <taxon>Burkholderiales</taxon>
        <taxon>Burkholderiaceae</taxon>
        <taxon>Paraburkholderia</taxon>
    </lineage>
</organism>
<proteinExistence type="predicted"/>
<protein>
    <submittedName>
        <fullName evidence="5">Response regulator transcription factor</fullName>
    </submittedName>
</protein>
<dbReference type="SUPFAM" id="SSF46894">
    <property type="entry name" value="C-terminal effector domain of the bipartite response regulators"/>
    <property type="match status" value="1"/>
</dbReference>
<dbReference type="EMBL" id="JACFYJ010000097">
    <property type="protein sequence ID" value="MEI6002117.1"/>
    <property type="molecule type" value="Genomic_DNA"/>
</dbReference>
<gene>
    <name evidence="5" type="ORF">H3V53_34800</name>
</gene>
<dbReference type="PRINTS" id="PR00038">
    <property type="entry name" value="HTHLUXR"/>
</dbReference>
<dbReference type="Pfam" id="PF00196">
    <property type="entry name" value="GerE"/>
    <property type="match status" value="1"/>
</dbReference>
<evidence type="ECO:0000256" key="2">
    <source>
        <dbReference type="PROSITE-ProRule" id="PRU00169"/>
    </source>
</evidence>
<dbReference type="InterPro" id="IPR001789">
    <property type="entry name" value="Sig_transdc_resp-reg_receiver"/>
</dbReference>
<name>A0ABU8J2E3_9BURK</name>
<dbReference type="InterPro" id="IPR036388">
    <property type="entry name" value="WH-like_DNA-bd_sf"/>
</dbReference>
<feature type="domain" description="HTH luxR-type" evidence="3">
    <location>
        <begin position="92"/>
        <end position="157"/>
    </location>
</feature>
<evidence type="ECO:0000313" key="6">
    <source>
        <dbReference type="Proteomes" id="UP001386437"/>
    </source>
</evidence>
<dbReference type="SUPFAM" id="SSF52172">
    <property type="entry name" value="CheY-like"/>
    <property type="match status" value="1"/>
</dbReference>
<dbReference type="Proteomes" id="UP001386437">
    <property type="component" value="Unassembled WGS sequence"/>
</dbReference>
<dbReference type="InterPro" id="IPR011006">
    <property type="entry name" value="CheY-like_superfamily"/>
</dbReference>
<dbReference type="PROSITE" id="PS50043">
    <property type="entry name" value="HTH_LUXR_2"/>
    <property type="match status" value="1"/>
</dbReference>